<dbReference type="InterPro" id="IPR017871">
    <property type="entry name" value="ABC_transporter-like_CS"/>
</dbReference>
<dbReference type="Proteomes" id="UP000655588">
    <property type="component" value="Unassembled WGS sequence"/>
</dbReference>
<dbReference type="InterPro" id="IPR003593">
    <property type="entry name" value="AAA+_ATPase"/>
</dbReference>
<name>A0A833SN10_9HYME</name>
<evidence type="ECO:0000256" key="10">
    <source>
        <dbReference type="ARBA" id="ARBA00022989"/>
    </source>
</evidence>
<dbReference type="Pfam" id="PF00005">
    <property type="entry name" value="ABC_tran"/>
    <property type="match status" value="2"/>
</dbReference>
<dbReference type="SMART" id="SM00382">
    <property type="entry name" value="AAA"/>
    <property type="match status" value="2"/>
</dbReference>
<keyword evidence="19" id="KW-1185">Reference proteome</keyword>
<organism evidence="18 19">
    <name type="scientific">Frieseomelitta varia</name>
    <dbReference type="NCBI Taxonomy" id="561572"/>
    <lineage>
        <taxon>Eukaryota</taxon>
        <taxon>Metazoa</taxon>
        <taxon>Ecdysozoa</taxon>
        <taxon>Arthropoda</taxon>
        <taxon>Hexapoda</taxon>
        <taxon>Insecta</taxon>
        <taxon>Pterygota</taxon>
        <taxon>Neoptera</taxon>
        <taxon>Endopterygota</taxon>
        <taxon>Hymenoptera</taxon>
        <taxon>Apocrita</taxon>
        <taxon>Aculeata</taxon>
        <taxon>Apoidea</taxon>
        <taxon>Anthophila</taxon>
        <taxon>Apidae</taxon>
        <taxon>Frieseomelitta</taxon>
    </lineage>
</organism>
<dbReference type="SUPFAM" id="SSF90123">
    <property type="entry name" value="ABC transporter transmembrane region"/>
    <property type="match status" value="2"/>
</dbReference>
<proteinExistence type="inferred from homology"/>
<dbReference type="GO" id="GO:0005524">
    <property type="term" value="F:ATP binding"/>
    <property type="evidence" value="ECO:0007669"/>
    <property type="project" value="UniProtKB-KW"/>
</dbReference>
<dbReference type="GO" id="GO:0017085">
    <property type="term" value="P:response to insecticide"/>
    <property type="evidence" value="ECO:0007669"/>
    <property type="project" value="UniProtKB-ARBA"/>
</dbReference>
<dbReference type="Gene3D" id="1.20.1560.10">
    <property type="entry name" value="ABC transporter type 1, transmembrane domain"/>
    <property type="match status" value="1"/>
</dbReference>
<evidence type="ECO:0000256" key="9">
    <source>
        <dbReference type="ARBA" id="ARBA00022967"/>
    </source>
</evidence>
<feature type="transmembrane region" description="Helical" evidence="15">
    <location>
        <begin position="964"/>
        <end position="984"/>
    </location>
</feature>
<dbReference type="InterPro" id="IPR036640">
    <property type="entry name" value="ABC1_TM_sf"/>
</dbReference>
<keyword evidence="10 15" id="KW-1133">Transmembrane helix</keyword>
<evidence type="ECO:0000256" key="1">
    <source>
        <dbReference type="ARBA" id="ARBA00004141"/>
    </source>
</evidence>
<dbReference type="FunFam" id="3.40.50.300:FF:000479">
    <property type="entry name" value="Multidrug resistance protein 1A"/>
    <property type="match status" value="2"/>
</dbReference>
<dbReference type="PANTHER" id="PTHR43394">
    <property type="entry name" value="ATP-DEPENDENT PERMEASE MDL1, MITOCHONDRIAL"/>
    <property type="match status" value="1"/>
</dbReference>
<comment type="catalytic activity">
    <reaction evidence="13">
        <text>ATP + H2O + xenobioticSide 1 = ADP + phosphate + xenobioticSide 2.</text>
        <dbReference type="EC" id="7.6.2.2"/>
    </reaction>
</comment>
<accession>A0A833SN10</accession>
<dbReference type="Pfam" id="PF00664">
    <property type="entry name" value="ABC_membrane"/>
    <property type="match status" value="2"/>
</dbReference>
<dbReference type="InterPro" id="IPR039421">
    <property type="entry name" value="Type_1_exporter"/>
</dbReference>
<dbReference type="CDD" id="cd03249">
    <property type="entry name" value="ABC_MTABC3_MDL1_MDL2"/>
    <property type="match status" value="2"/>
</dbReference>
<dbReference type="CDD" id="cd18577">
    <property type="entry name" value="ABC_6TM_Pgp_ABCB1_D1_like"/>
    <property type="match status" value="1"/>
</dbReference>
<sequence>MGKEFDESSLNNLAKDRHYYIGFTELKNLKSITLVEHDCRVTGYFMGTLARHDHTYEENLFVATYIGLECAMTRRICQWTASPREKAQGMEMEPQKTNSHRQEKIFLKYTLKDAEKDKEETEYMLQENGDPIEFVPPQTKEEEKPATPEQSLPPVPYFKLFRFATFGELMLIIGGLIMGTLTGLCIPISTIQYGEFTTLLVDRNLENQTSTPTLILKWFGGGEVLGPEASYEERMNALYDDSVAFGVSSAALSTFQFFFAVFTVDLLNIAASRQIVRVRKMFLRAVLRQDMTWYDINTSTNFASRMTEDLDKMKDGIGEKLGVFTYLMISFVSSIIISFVYGWKLTLVVLSCAPIIVIATAVVAKVQSSLTAQELNAYGRAGTVAEEVLGAIRTVIAFNGEQKEVDRYAEKLIPAEKTGIRRGMWSGVGGGVMWFIIYISYAVAFWYGVQLILDDRPKEVKEYTPAVLVIVFFGVLAGAQNMGLTSPHLEAFAVARGSAAAIFQVLDRIPAIDSLSNDGQKLPSVTGEIEFKNVHFQYPARKDVKVLQGLNLKINRGETVALVGGSGCGKSTCLQLIQRLYDPSKGQAMEVSKLNVQWLRSHIGVVGQEPVLFDTTIRENIRYGNDSITEEEMIKAAKEANAHDFISKLPEAYDSPVGERGSQLSGGQKQRIAIARALVRRPAILLLDEATSALDLHSEATVQRALDAASKGRTTIVVTHRLSTITNADRIVFIKEGQVVEQGTHEELLALGNHYYGLVSADASATARAKATASAAKTVTAAIPKQQKPPLKRQFSTLSMHSHRLSLAGASESSVNQLEEHEKPYDAPMMRIFALNKPEWPYNIIGCLAAAIVGASFPAFAVLFGEVYYVLGLQDDEEVRRETVNFSILFLIVGVVTGLGTFLQMYMFGLAGVRMTTRIRKMTFAAMLRQEMGWYDEDTNSVGALCARLSSDAGAVQGATGTRVGAILQALSTLVLGIGLSMYYTWKMTLVSVVSIPLVLAAVFFEARVMSGQGLQEKKKMEAATRIAIEAISNIRTVASLGKEEAFLERYCVELEHVAKATRIRNRLRGLVFSCGQTTPFFGYALSLYYGGALVAREGLSYQNVIKVSEALIFGSWMLGQALAFAPNFNTAKISAGRIFKLLDRVPEITSPPDSEDKDLDWKADGLIQFSKVEFHYPTRPEMQILQGLNLIVKPGQMVALVGQSGCGKSTCIQLLQRLYDPISGTVTMDRRDISSVSLRNLRSQLGVVGQEPVLFDRTIAENIAYGDNFRIVRMEEIIEAAKKSNIHSFVSSLPLGYDTRLGSKGTQLSGGQKQRIAIARALVRNPRILLLDEATSALDTQSEKVVQAALDKAMEGRTCITIAHRLATIRNADVICVLEKGTVAEMGTHDDLISADGLYAHLHALQEAAME</sequence>
<feature type="transmembrane region" description="Helical" evidence="15">
    <location>
        <begin position="347"/>
        <end position="366"/>
    </location>
</feature>
<evidence type="ECO:0000256" key="11">
    <source>
        <dbReference type="ARBA" id="ARBA00023136"/>
    </source>
</evidence>
<evidence type="ECO:0000256" key="4">
    <source>
        <dbReference type="ARBA" id="ARBA00022448"/>
    </source>
</evidence>
<keyword evidence="11 15" id="KW-0472">Membrane</keyword>
<evidence type="ECO:0000259" key="16">
    <source>
        <dbReference type="PROSITE" id="PS50893"/>
    </source>
</evidence>
<evidence type="ECO:0000256" key="8">
    <source>
        <dbReference type="ARBA" id="ARBA00022840"/>
    </source>
</evidence>
<dbReference type="GO" id="GO:0015421">
    <property type="term" value="F:ABC-type oligopeptide transporter activity"/>
    <property type="evidence" value="ECO:0007669"/>
    <property type="project" value="TreeGrafter"/>
</dbReference>
<feature type="domain" description="ABC transporter" evidence="16">
    <location>
        <begin position="529"/>
        <end position="761"/>
    </location>
</feature>
<feature type="transmembrane region" description="Helical" evidence="15">
    <location>
        <begin position="884"/>
        <end position="913"/>
    </location>
</feature>
<keyword evidence="12" id="KW-0325">Glycoprotein</keyword>
<evidence type="ECO:0000256" key="6">
    <source>
        <dbReference type="ARBA" id="ARBA00022737"/>
    </source>
</evidence>
<dbReference type="GO" id="GO:0005743">
    <property type="term" value="C:mitochondrial inner membrane"/>
    <property type="evidence" value="ECO:0007669"/>
    <property type="project" value="TreeGrafter"/>
</dbReference>
<comment type="caution">
    <text evidence="18">The sequence shown here is derived from an EMBL/GenBank/DDBJ whole genome shotgun (WGS) entry which is preliminary data.</text>
</comment>
<evidence type="ECO:0000256" key="7">
    <source>
        <dbReference type="ARBA" id="ARBA00022741"/>
    </source>
</evidence>
<feature type="transmembrane region" description="Helical" evidence="15">
    <location>
        <begin position="840"/>
        <end position="864"/>
    </location>
</feature>
<evidence type="ECO:0000256" key="3">
    <source>
        <dbReference type="ARBA" id="ARBA00012191"/>
    </source>
</evidence>
<feature type="transmembrane region" description="Helical" evidence="15">
    <location>
        <begin position="990"/>
        <end position="1011"/>
    </location>
</feature>
<evidence type="ECO:0000256" key="14">
    <source>
        <dbReference type="SAM" id="MobiDB-lite"/>
    </source>
</evidence>
<comment type="similarity">
    <text evidence="2">Belongs to the ABC transporter superfamily. ABCB family. Multidrug resistance exporter (TC 3.A.1.201) subfamily.</text>
</comment>
<feature type="transmembrane region" description="Helical" evidence="15">
    <location>
        <begin position="321"/>
        <end position="341"/>
    </location>
</feature>
<dbReference type="PROSITE" id="PS50929">
    <property type="entry name" value="ABC_TM1F"/>
    <property type="match status" value="2"/>
</dbReference>
<feature type="domain" description="ABC transporter" evidence="16">
    <location>
        <begin position="1168"/>
        <end position="1406"/>
    </location>
</feature>
<dbReference type="PROSITE" id="PS00211">
    <property type="entry name" value="ABC_TRANSPORTER_1"/>
    <property type="match status" value="2"/>
</dbReference>
<evidence type="ECO:0000259" key="17">
    <source>
        <dbReference type="PROSITE" id="PS50929"/>
    </source>
</evidence>
<dbReference type="GO" id="GO:0016887">
    <property type="term" value="F:ATP hydrolysis activity"/>
    <property type="evidence" value="ECO:0007669"/>
    <property type="project" value="InterPro"/>
</dbReference>
<feature type="domain" description="ABC transmembrane type-1" evidence="17">
    <location>
        <begin position="844"/>
        <end position="1131"/>
    </location>
</feature>
<evidence type="ECO:0000256" key="5">
    <source>
        <dbReference type="ARBA" id="ARBA00022692"/>
    </source>
</evidence>
<feature type="transmembrane region" description="Helical" evidence="15">
    <location>
        <begin position="427"/>
        <end position="448"/>
    </location>
</feature>
<evidence type="ECO:0000256" key="12">
    <source>
        <dbReference type="ARBA" id="ARBA00023180"/>
    </source>
</evidence>
<feature type="transmembrane region" description="Helical" evidence="15">
    <location>
        <begin position="169"/>
        <end position="191"/>
    </location>
</feature>
<dbReference type="CDD" id="cd18578">
    <property type="entry name" value="ABC_6TM_Pgp_ABCB1_D2_like"/>
    <property type="match status" value="1"/>
</dbReference>
<feature type="transmembrane region" description="Helical" evidence="15">
    <location>
        <begin position="1070"/>
        <end position="1091"/>
    </location>
</feature>
<dbReference type="InterPro" id="IPR003439">
    <property type="entry name" value="ABC_transporter-like_ATP-bd"/>
</dbReference>
<evidence type="ECO:0000256" key="13">
    <source>
        <dbReference type="ARBA" id="ARBA00034018"/>
    </source>
</evidence>
<dbReference type="PROSITE" id="PS50893">
    <property type="entry name" value="ABC_TRANSPORTER_2"/>
    <property type="match status" value="2"/>
</dbReference>
<protein>
    <recommendedName>
        <fullName evidence="3">ABC-type xenobiotic transporter</fullName>
        <ecNumber evidence="3">7.6.2.2</ecNumber>
    </recommendedName>
</protein>
<dbReference type="GO" id="GO:0008559">
    <property type="term" value="F:ABC-type xenobiotic transporter activity"/>
    <property type="evidence" value="ECO:0007669"/>
    <property type="project" value="UniProtKB-EC"/>
</dbReference>
<comment type="subcellular location">
    <subcellularLocation>
        <location evidence="1">Membrane</location>
        <topology evidence="1">Multi-pass membrane protein</topology>
    </subcellularLocation>
</comment>
<dbReference type="FunFam" id="1.20.1560.10:FF:000018">
    <property type="entry name" value="ATP-binding cassette subfamily B member 11"/>
    <property type="match status" value="1"/>
</dbReference>
<keyword evidence="7" id="KW-0547">Nucleotide-binding</keyword>
<gene>
    <name evidence="18" type="ORF">E2986_12878</name>
</gene>
<dbReference type="GO" id="GO:0097254">
    <property type="term" value="P:renal tubular secretion"/>
    <property type="evidence" value="ECO:0007669"/>
    <property type="project" value="UniProtKB-ARBA"/>
</dbReference>
<keyword evidence="8" id="KW-0067">ATP-binding</keyword>
<dbReference type="InterPro" id="IPR011527">
    <property type="entry name" value="ABC1_TM_dom"/>
</dbReference>
<keyword evidence="5 15" id="KW-0812">Transmembrane</keyword>
<dbReference type="SUPFAM" id="SSF52540">
    <property type="entry name" value="P-loop containing nucleoside triphosphate hydrolases"/>
    <property type="match status" value="2"/>
</dbReference>
<evidence type="ECO:0000256" key="2">
    <source>
        <dbReference type="ARBA" id="ARBA00007577"/>
    </source>
</evidence>
<reference evidence="18" key="1">
    <citation type="submission" date="2019-11" db="EMBL/GenBank/DDBJ databases">
        <title>The nuclear and mitochondrial genomes of Frieseomelitta varia - a highly eusocial stingless bee (Meliponini) with a permanently sterile worker caste.</title>
        <authorList>
            <person name="Freitas F.C.P."/>
            <person name="Lourenco A.P."/>
            <person name="Nunes F.M.F."/>
            <person name="Paschoal A.R."/>
            <person name="Abreu F.C.P."/>
            <person name="Barbin F.O."/>
            <person name="Bataglia L."/>
            <person name="Cardoso-Junior C.A.M."/>
            <person name="Cervoni M.S."/>
            <person name="Silva S.R."/>
            <person name="Dalarmi F."/>
            <person name="Del Lama M.A."/>
            <person name="Depintor T.S."/>
            <person name="Ferreira K.M."/>
            <person name="Goria P.S."/>
            <person name="Jaskot M.C."/>
            <person name="Lago D.C."/>
            <person name="Luna-Lucena D."/>
            <person name="Moda L.M."/>
            <person name="Nascimento L."/>
            <person name="Pedrino M."/>
            <person name="Rabico F.O."/>
            <person name="Sanches F.C."/>
            <person name="Santos D.E."/>
            <person name="Santos C.G."/>
            <person name="Vieira J."/>
            <person name="Lopes T.F."/>
            <person name="Barchuk A.R."/>
            <person name="Hartfelder K."/>
            <person name="Simoes Z.L.P."/>
            <person name="Bitondi M.M.G."/>
            <person name="Pinheiro D.G."/>
        </authorList>
    </citation>
    <scope>NUCLEOTIDE SEQUENCE</scope>
    <source>
        <strain evidence="18">USP_RPSP 00005682</strain>
        <tissue evidence="18">Whole individual</tissue>
    </source>
</reference>
<feature type="transmembrane region" description="Helical" evidence="15">
    <location>
        <begin position="243"/>
        <end position="271"/>
    </location>
</feature>
<evidence type="ECO:0000313" key="18">
    <source>
        <dbReference type="EMBL" id="KAF3429888.1"/>
    </source>
</evidence>
<feature type="domain" description="ABC transmembrane type-1" evidence="17">
    <location>
        <begin position="173"/>
        <end position="493"/>
    </location>
</feature>
<evidence type="ECO:0000256" key="15">
    <source>
        <dbReference type="SAM" id="Phobius"/>
    </source>
</evidence>
<dbReference type="Gene3D" id="3.40.50.300">
    <property type="entry name" value="P-loop containing nucleotide triphosphate hydrolases"/>
    <property type="match status" value="2"/>
</dbReference>
<keyword evidence="4" id="KW-0813">Transport</keyword>
<dbReference type="GO" id="GO:0090374">
    <property type="term" value="P:oligopeptide export from mitochondrion"/>
    <property type="evidence" value="ECO:0007669"/>
    <property type="project" value="TreeGrafter"/>
</dbReference>
<dbReference type="FunFam" id="1.20.1560.10:FF:000009">
    <property type="entry name" value="ABC transporter B family member 1"/>
    <property type="match status" value="1"/>
</dbReference>
<dbReference type="EMBL" id="WNWW01000139">
    <property type="protein sequence ID" value="KAF3429888.1"/>
    <property type="molecule type" value="Genomic_DNA"/>
</dbReference>
<keyword evidence="6" id="KW-0677">Repeat</keyword>
<evidence type="ECO:0000313" key="19">
    <source>
        <dbReference type="Proteomes" id="UP000655588"/>
    </source>
</evidence>
<keyword evidence="9" id="KW-1278">Translocase</keyword>
<feature type="transmembrane region" description="Helical" evidence="15">
    <location>
        <begin position="463"/>
        <end position="479"/>
    </location>
</feature>
<dbReference type="InterPro" id="IPR027417">
    <property type="entry name" value="P-loop_NTPase"/>
</dbReference>
<dbReference type="PANTHER" id="PTHR43394:SF27">
    <property type="entry name" value="ATP-DEPENDENT TRANSLOCASE ABCB1-LIKE"/>
    <property type="match status" value="1"/>
</dbReference>
<feature type="region of interest" description="Disordered" evidence="14">
    <location>
        <begin position="130"/>
        <end position="150"/>
    </location>
</feature>
<dbReference type="EC" id="7.6.2.2" evidence="3"/>